<protein>
    <submittedName>
        <fullName evidence="1">Uncharacterized protein</fullName>
    </submittedName>
</protein>
<keyword evidence="2" id="KW-1185">Reference proteome</keyword>
<accession>A0AAE8XY22</accession>
<gene>
    <name evidence="1" type="ORF">HRTV-27_gp107</name>
</gene>
<organism evidence="1 2">
    <name type="scientific">Halorubrum tailed virus 27</name>
    <dbReference type="NCBI Taxonomy" id="2878008"/>
    <lineage>
        <taxon>Viruses</taxon>
        <taxon>Duplodnaviria</taxon>
        <taxon>Heunggongvirae</taxon>
        <taxon>Uroviricota</taxon>
        <taxon>Caudoviricetes</taxon>
        <taxon>Thumleimavirales</taxon>
        <taxon>Hafunaviridae</taxon>
        <taxon>Minorvirus</taxon>
        <taxon>Minorvirus thailandense</taxon>
        <taxon>Minorvirus HRTV27</taxon>
    </lineage>
</organism>
<dbReference type="EMBL" id="MZ334522">
    <property type="protein sequence ID" value="UBF22800.1"/>
    <property type="molecule type" value="Genomic_DNA"/>
</dbReference>
<sequence length="40" mass="4596">MCHIHDARPVRSYDTILGRYVRRCPVCVAETHSRLTATPN</sequence>
<proteinExistence type="predicted"/>
<evidence type="ECO:0000313" key="2">
    <source>
        <dbReference type="Proteomes" id="UP000827260"/>
    </source>
</evidence>
<dbReference type="Proteomes" id="UP000827260">
    <property type="component" value="Segment"/>
</dbReference>
<name>A0AAE8XY22_9CAUD</name>
<reference evidence="1" key="1">
    <citation type="submission" date="2021-05" db="EMBL/GenBank/DDBJ databases">
        <title>Diversity, taxonomy and evolution of archaeal viruses of the class Caudoviricetes.</title>
        <authorList>
            <person name="Liu Y."/>
            <person name="Demina T.A."/>
            <person name="Roux S."/>
            <person name="Aiewsakun P."/>
            <person name="Kazlauskas D."/>
            <person name="Simmonds P."/>
            <person name="Prangishvili D."/>
            <person name="Oksanen H.M."/>
            <person name="Krupovic M."/>
        </authorList>
    </citation>
    <scope>NUCLEOTIDE SEQUENCE</scope>
    <source>
        <strain evidence="1">HRTV-27/27</strain>
    </source>
</reference>
<evidence type="ECO:0000313" key="1">
    <source>
        <dbReference type="EMBL" id="UBF22800.1"/>
    </source>
</evidence>